<evidence type="ECO:0000313" key="3">
    <source>
        <dbReference type="Proteomes" id="UP000289546"/>
    </source>
</evidence>
<evidence type="ECO:0000256" key="1">
    <source>
        <dbReference type="SAM" id="MobiDB-lite"/>
    </source>
</evidence>
<organism evidence="2 3">
    <name type="scientific">Bradyrhizobium nanningense</name>
    <dbReference type="NCBI Taxonomy" id="1325118"/>
    <lineage>
        <taxon>Bacteria</taxon>
        <taxon>Pseudomonadati</taxon>
        <taxon>Pseudomonadota</taxon>
        <taxon>Alphaproteobacteria</taxon>
        <taxon>Hyphomicrobiales</taxon>
        <taxon>Nitrobacteraceae</taxon>
        <taxon>Bradyrhizobium</taxon>
    </lineage>
</organism>
<evidence type="ECO:0000313" key="2">
    <source>
        <dbReference type="EMBL" id="RXH38440.1"/>
    </source>
</evidence>
<sequence length="156" mass="18273">MCIQNIRLIKHEAVLDCGSFEVRFADGKPSRYFYWDDLPSRRLRPELLTRETALDVAREVARAARDEMYAARPLARSQRSDWRRPPERQPFPSLFSSRQNEEQRGSIGADQENRACDREREKRVTWKGNIHRAPPMRDACAFHIRRGALSKFETVA</sequence>
<comment type="caution">
    <text evidence="2">The sequence shown here is derived from an EMBL/GenBank/DDBJ whole genome shotgun (WGS) entry which is preliminary data.</text>
</comment>
<gene>
    <name evidence="2" type="ORF">XH99_01495</name>
</gene>
<accession>A0A4Q0SIP0</accession>
<keyword evidence="3" id="KW-1185">Reference proteome</keyword>
<dbReference type="EMBL" id="LBJQ01000005">
    <property type="protein sequence ID" value="RXH38440.1"/>
    <property type="molecule type" value="Genomic_DNA"/>
</dbReference>
<feature type="region of interest" description="Disordered" evidence="1">
    <location>
        <begin position="75"/>
        <end position="120"/>
    </location>
</feature>
<dbReference type="AlphaFoldDB" id="A0A4Q0SIP0"/>
<protein>
    <submittedName>
        <fullName evidence="2">Uncharacterized protein</fullName>
    </submittedName>
</protein>
<reference evidence="2 3" key="1">
    <citation type="submission" date="2015-04" db="EMBL/GenBank/DDBJ databases">
        <title>Comparative genomics of rhizobia nodulating Arachis hypogaea in China.</title>
        <authorList>
            <person name="Li Y."/>
        </authorList>
    </citation>
    <scope>NUCLEOTIDE SEQUENCE [LARGE SCALE GENOMIC DNA]</scope>
    <source>
        <strain evidence="2 3">CCBAU 51757</strain>
    </source>
</reference>
<dbReference type="Proteomes" id="UP000289546">
    <property type="component" value="Unassembled WGS sequence"/>
</dbReference>
<feature type="compositionally biased region" description="Basic and acidic residues" evidence="1">
    <location>
        <begin position="78"/>
        <end position="87"/>
    </location>
</feature>
<name>A0A4Q0SIP0_9BRAD</name>
<feature type="compositionally biased region" description="Basic and acidic residues" evidence="1">
    <location>
        <begin position="111"/>
        <end position="120"/>
    </location>
</feature>
<proteinExistence type="predicted"/>